<gene>
    <name evidence="1" type="ORF">Micbo1qcDRAFT_200431</name>
</gene>
<evidence type="ECO:0000313" key="2">
    <source>
        <dbReference type="Proteomes" id="UP000070501"/>
    </source>
</evidence>
<dbReference type="OrthoDB" id="2919105at2759"/>
<reference evidence="2" key="1">
    <citation type="submission" date="2016-02" db="EMBL/GenBank/DDBJ databases">
        <title>Draft genome sequence of Microdochium bolleyi, a fungal endophyte of beachgrass.</title>
        <authorList>
            <consortium name="DOE Joint Genome Institute"/>
            <person name="David A.S."/>
            <person name="May G."/>
            <person name="Haridas S."/>
            <person name="Lim J."/>
            <person name="Wang M."/>
            <person name="Labutti K."/>
            <person name="Lipzen A."/>
            <person name="Barry K."/>
            <person name="Grigoriev I.V."/>
        </authorList>
    </citation>
    <scope>NUCLEOTIDE SEQUENCE [LARGE SCALE GENOMIC DNA]</scope>
    <source>
        <strain evidence="2">J235TASD1</strain>
    </source>
</reference>
<protein>
    <submittedName>
        <fullName evidence="1">Uncharacterized protein</fullName>
    </submittedName>
</protein>
<evidence type="ECO:0000313" key="1">
    <source>
        <dbReference type="EMBL" id="KXJ94974.1"/>
    </source>
</evidence>
<dbReference type="Proteomes" id="UP000070501">
    <property type="component" value="Unassembled WGS sequence"/>
</dbReference>
<dbReference type="AlphaFoldDB" id="A0A136JCV8"/>
<organism evidence="1 2">
    <name type="scientific">Microdochium bolleyi</name>
    <dbReference type="NCBI Taxonomy" id="196109"/>
    <lineage>
        <taxon>Eukaryota</taxon>
        <taxon>Fungi</taxon>
        <taxon>Dikarya</taxon>
        <taxon>Ascomycota</taxon>
        <taxon>Pezizomycotina</taxon>
        <taxon>Sordariomycetes</taxon>
        <taxon>Xylariomycetidae</taxon>
        <taxon>Xylariales</taxon>
        <taxon>Microdochiaceae</taxon>
        <taxon>Microdochium</taxon>
    </lineage>
</organism>
<proteinExistence type="predicted"/>
<sequence>MSRLHDARRTLWAILERCVADNVIAAARRSFSGNHVKMTARKYSMQPKVGSYAYVDYGHPPAHFFGALATQGISKTLETRQSFPEGRCDYSKYNGPRSISEHYGIDHVPAARSASTLTVAGFLEQFLSREDWSLFNGKVVGTT</sequence>
<dbReference type="InParanoid" id="A0A136JCV8"/>
<accession>A0A136JCV8</accession>
<dbReference type="EMBL" id="KQ964246">
    <property type="protein sequence ID" value="KXJ94974.1"/>
    <property type="molecule type" value="Genomic_DNA"/>
</dbReference>
<name>A0A136JCV8_9PEZI</name>
<keyword evidence="2" id="KW-1185">Reference proteome</keyword>